<keyword evidence="1" id="KW-0472">Membrane</keyword>
<organism evidence="2 3">
    <name type="scientific">Porphyromonas gingivicanis</name>
    <dbReference type="NCBI Taxonomy" id="266762"/>
    <lineage>
        <taxon>Bacteria</taxon>
        <taxon>Pseudomonadati</taxon>
        <taxon>Bacteroidota</taxon>
        <taxon>Bacteroidia</taxon>
        <taxon>Bacteroidales</taxon>
        <taxon>Porphyromonadaceae</taxon>
        <taxon>Porphyromonas</taxon>
    </lineage>
</organism>
<name>A0A0A2G3U7_9PORP</name>
<sequence length="77" mass="8890">MGGNHGQNKPLQRLFLCLRQYYLDQVTGILSAKKEILQLLLAPPRKIRLFILILGKGIIIYVENKISVLFLPTFRPR</sequence>
<dbReference type="AlphaFoldDB" id="A0A0A2G3U7"/>
<evidence type="ECO:0000313" key="2">
    <source>
        <dbReference type="EMBL" id="KGN97943.1"/>
    </source>
</evidence>
<dbReference type="STRING" id="266762.HQ36_03155"/>
<feature type="transmembrane region" description="Helical" evidence="1">
    <location>
        <begin position="49"/>
        <end position="71"/>
    </location>
</feature>
<evidence type="ECO:0000256" key="1">
    <source>
        <dbReference type="SAM" id="Phobius"/>
    </source>
</evidence>
<dbReference type="EMBL" id="JQZW01000008">
    <property type="protein sequence ID" value="KGN97943.1"/>
    <property type="molecule type" value="Genomic_DNA"/>
</dbReference>
<keyword evidence="1" id="KW-0812">Transmembrane</keyword>
<evidence type="ECO:0000313" key="3">
    <source>
        <dbReference type="Proteomes" id="UP000030134"/>
    </source>
</evidence>
<keyword evidence="1" id="KW-1133">Transmembrane helix</keyword>
<comment type="caution">
    <text evidence="2">The sequence shown here is derived from an EMBL/GenBank/DDBJ whole genome shotgun (WGS) entry which is preliminary data.</text>
</comment>
<accession>A0A0A2G3U7</accession>
<dbReference type="Proteomes" id="UP000030134">
    <property type="component" value="Unassembled WGS sequence"/>
</dbReference>
<keyword evidence="3" id="KW-1185">Reference proteome</keyword>
<protein>
    <submittedName>
        <fullName evidence="2">Uncharacterized protein</fullName>
    </submittedName>
</protein>
<proteinExistence type="predicted"/>
<gene>
    <name evidence="2" type="ORF">HQ36_03155</name>
</gene>
<reference evidence="2 3" key="1">
    <citation type="submission" date="2014-08" db="EMBL/GenBank/DDBJ databases">
        <title>Porphyromonas gingivicanis strain:COT-022_OH1391 Genome sequencing.</title>
        <authorList>
            <person name="Wallis C."/>
            <person name="Deusch O."/>
            <person name="O'Flynn C."/>
            <person name="Davis I."/>
            <person name="Jospin G."/>
            <person name="Darling A.E."/>
            <person name="Coil D.A."/>
            <person name="Alexiev A."/>
            <person name="Horsfall A."/>
            <person name="Kirkwood N."/>
            <person name="Harris S."/>
            <person name="Eisen J.A."/>
        </authorList>
    </citation>
    <scope>NUCLEOTIDE SEQUENCE [LARGE SCALE GENOMIC DNA]</scope>
    <source>
        <strain evidence="3">COT-022 OH1391</strain>
    </source>
</reference>